<dbReference type="InterPro" id="IPR017941">
    <property type="entry name" value="Rieske_2Fe-2S"/>
</dbReference>
<accession>A0ABV7Q7B9</accession>
<evidence type="ECO:0000313" key="8">
    <source>
        <dbReference type="Proteomes" id="UP001595712"/>
    </source>
</evidence>
<keyword evidence="4" id="KW-0411">Iron-sulfur</keyword>
<dbReference type="PRINTS" id="PR00162">
    <property type="entry name" value="RIESKE"/>
</dbReference>
<protein>
    <submittedName>
        <fullName evidence="7">FAD-dependent oxidoreductase</fullName>
    </submittedName>
</protein>
<dbReference type="CDD" id="cd03477">
    <property type="entry name" value="Rieske_YhfW_C"/>
    <property type="match status" value="1"/>
</dbReference>
<sequence length="503" mass="54525">MSLISGRPRSYWIASTEAPFHPPAIEDFATEVAVVGAGIAGLSTAWEFVRAGRTVTVLEAGRIASGVTGHTTAKLTAQHGLIYDHLRGLYGAEAARRYATAQTEAIEHAAAVADEIGAECEFERVPAFAYTETDEGLAGITGEVDAATEAGLEASFTYETGLPYPVRGAVRVEDQAQFHPRRYLLALAAAITARGGRIVEGSRVVDLESDARPFVLRLGSGTRIRAEEVVLATHYPIVDRVRFFTRLAPRREVVVAAPIAAESDPAGMYWTAEDRTRSVRTAPLPDGRRLLIVTGEVFTPGSVEVSGRFERLADWTAARFGVTDLTYHWAAQDSATTDRLPFVGRLPGGQHVYVATGFGGWGMSNGIAAGRLIAGLVAGDPPEWADLFDPSRVHPRKEAVRFASFQKQVARHYVGDRIHKRPSDTDELGRGEGAVLRIDGERRAVYRDEDGELHSLVAKCTHLGCVVGFNDAERTWDCPCHGSRFDLDGNVIEGPAIAPLERR</sequence>
<dbReference type="Pfam" id="PF00355">
    <property type="entry name" value="Rieske"/>
    <property type="match status" value="1"/>
</dbReference>
<dbReference type="PANTHER" id="PTHR13847:SF274">
    <property type="entry name" value="RIESKE 2FE-2S IRON-SULFUR PROTEIN YHFW-RELATED"/>
    <property type="match status" value="1"/>
</dbReference>
<evidence type="ECO:0000256" key="3">
    <source>
        <dbReference type="ARBA" id="ARBA00023004"/>
    </source>
</evidence>
<evidence type="ECO:0000313" key="7">
    <source>
        <dbReference type="EMBL" id="MFC3495424.1"/>
    </source>
</evidence>
<gene>
    <name evidence="7" type="ORF">ACFO8M_23320</name>
</gene>
<evidence type="ECO:0000256" key="5">
    <source>
        <dbReference type="ARBA" id="ARBA00023157"/>
    </source>
</evidence>
<dbReference type="InterPro" id="IPR006076">
    <property type="entry name" value="FAD-dep_OxRdtase"/>
</dbReference>
<keyword evidence="5" id="KW-1015">Disulfide bond</keyword>
<dbReference type="Gene3D" id="3.30.9.10">
    <property type="entry name" value="D-Amino Acid Oxidase, subunit A, domain 2"/>
    <property type="match status" value="1"/>
</dbReference>
<evidence type="ECO:0000259" key="6">
    <source>
        <dbReference type="PROSITE" id="PS51296"/>
    </source>
</evidence>
<evidence type="ECO:0000256" key="4">
    <source>
        <dbReference type="ARBA" id="ARBA00023014"/>
    </source>
</evidence>
<keyword evidence="1" id="KW-0001">2Fe-2S</keyword>
<name>A0ABV7Q7B9_9ACTN</name>
<proteinExistence type="predicted"/>
<dbReference type="InterPro" id="IPR036922">
    <property type="entry name" value="Rieske_2Fe-2S_sf"/>
</dbReference>
<reference evidence="8" key="1">
    <citation type="journal article" date="2019" name="Int. J. Syst. Evol. Microbiol.">
        <title>The Global Catalogue of Microorganisms (GCM) 10K type strain sequencing project: providing services to taxonomists for standard genome sequencing and annotation.</title>
        <authorList>
            <consortium name="The Broad Institute Genomics Platform"/>
            <consortium name="The Broad Institute Genome Sequencing Center for Infectious Disease"/>
            <person name="Wu L."/>
            <person name="Ma J."/>
        </authorList>
    </citation>
    <scope>NUCLEOTIDE SEQUENCE [LARGE SCALE GENOMIC DNA]</scope>
    <source>
        <strain evidence="8">CGMCC 4.7396</strain>
    </source>
</reference>
<dbReference type="PROSITE" id="PS51296">
    <property type="entry name" value="RIESKE"/>
    <property type="match status" value="1"/>
</dbReference>
<comment type="caution">
    <text evidence="7">The sequence shown here is derived from an EMBL/GenBank/DDBJ whole genome shotgun (WGS) entry which is preliminary data.</text>
</comment>
<dbReference type="InterPro" id="IPR005805">
    <property type="entry name" value="Rieske_Fe-S_prot_C"/>
</dbReference>
<keyword evidence="2" id="KW-0479">Metal-binding</keyword>
<dbReference type="InterPro" id="IPR036188">
    <property type="entry name" value="FAD/NAD-bd_sf"/>
</dbReference>
<dbReference type="Gene3D" id="2.102.10.10">
    <property type="entry name" value="Rieske [2Fe-2S] iron-sulphur domain"/>
    <property type="match status" value="1"/>
</dbReference>
<dbReference type="Proteomes" id="UP001595712">
    <property type="component" value="Unassembled WGS sequence"/>
</dbReference>
<dbReference type="Pfam" id="PF01266">
    <property type="entry name" value="DAO"/>
    <property type="match status" value="1"/>
</dbReference>
<organism evidence="7 8">
    <name type="scientific">Glycomyces rhizosphaerae</name>
    <dbReference type="NCBI Taxonomy" id="2054422"/>
    <lineage>
        <taxon>Bacteria</taxon>
        <taxon>Bacillati</taxon>
        <taxon>Actinomycetota</taxon>
        <taxon>Actinomycetes</taxon>
        <taxon>Glycomycetales</taxon>
        <taxon>Glycomycetaceae</taxon>
        <taxon>Glycomyces</taxon>
    </lineage>
</organism>
<feature type="domain" description="Rieske" evidence="6">
    <location>
        <begin position="420"/>
        <end position="503"/>
    </location>
</feature>
<dbReference type="RefSeq" id="WP_387980033.1">
    <property type="nucleotide sequence ID" value="NZ_JBHRWO010000021.1"/>
</dbReference>
<dbReference type="InterPro" id="IPR038010">
    <property type="entry name" value="YhfW_C"/>
</dbReference>
<keyword evidence="8" id="KW-1185">Reference proteome</keyword>
<dbReference type="Gene3D" id="3.50.50.60">
    <property type="entry name" value="FAD/NAD(P)-binding domain"/>
    <property type="match status" value="1"/>
</dbReference>
<dbReference type="SUPFAM" id="SSF51905">
    <property type="entry name" value="FAD/NAD(P)-binding domain"/>
    <property type="match status" value="1"/>
</dbReference>
<dbReference type="PANTHER" id="PTHR13847">
    <property type="entry name" value="SARCOSINE DEHYDROGENASE-RELATED"/>
    <property type="match status" value="1"/>
</dbReference>
<evidence type="ECO:0000256" key="2">
    <source>
        <dbReference type="ARBA" id="ARBA00022723"/>
    </source>
</evidence>
<dbReference type="EMBL" id="JBHRWO010000021">
    <property type="protein sequence ID" value="MFC3495424.1"/>
    <property type="molecule type" value="Genomic_DNA"/>
</dbReference>
<keyword evidence="3" id="KW-0408">Iron</keyword>
<dbReference type="SUPFAM" id="SSF50022">
    <property type="entry name" value="ISP domain"/>
    <property type="match status" value="1"/>
</dbReference>
<evidence type="ECO:0000256" key="1">
    <source>
        <dbReference type="ARBA" id="ARBA00022714"/>
    </source>
</evidence>